<protein>
    <recommendedName>
        <fullName evidence="3">IrrE N-terminal-like domain-containing protein</fullName>
    </recommendedName>
</protein>
<comment type="caution">
    <text evidence="1">The sequence shown here is derived from an EMBL/GenBank/DDBJ whole genome shotgun (WGS) entry which is preliminary data.</text>
</comment>
<dbReference type="RefSeq" id="WP_022420742.1">
    <property type="nucleotide sequence ID" value="NZ_FR898595.1"/>
</dbReference>
<proteinExistence type="predicted"/>
<sequence length="94" mass="10843">MKIKILSQEYEVIEEKVIDRDGNLLGQVNLITNEISICSDMPKEKKEITLLHEILHAILQQLAFHEECDNENLISGLSTGIYQVLRDNKNLFTF</sequence>
<organism evidence="1 2">
    <name type="scientific">Amedibacillus dolichus CAG:375</name>
    <dbReference type="NCBI Taxonomy" id="1263076"/>
    <lineage>
        <taxon>Bacteria</taxon>
        <taxon>Bacillati</taxon>
        <taxon>Bacillota</taxon>
        <taxon>Erysipelotrichia</taxon>
        <taxon>Erysipelotrichales</taxon>
        <taxon>Erysipelotrichaceae</taxon>
        <taxon>Amedibacillus</taxon>
    </lineage>
</organism>
<dbReference type="Proteomes" id="UP000018093">
    <property type="component" value="Unassembled WGS sequence"/>
</dbReference>
<dbReference type="EMBL" id="CBIN010000185">
    <property type="protein sequence ID" value="CDE23021.1"/>
    <property type="molecule type" value="Genomic_DNA"/>
</dbReference>
<evidence type="ECO:0000313" key="1">
    <source>
        <dbReference type="EMBL" id="CDE23021.1"/>
    </source>
</evidence>
<dbReference type="AlphaFoldDB" id="R7G7T6"/>
<dbReference type="Gene3D" id="1.10.10.2910">
    <property type="match status" value="1"/>
</dbReference>
<reference evidence="1" key="1">
    <citation type="submission" date="2012-11" db="EMBL/GenBank/DDBJ databases">
        <title>Dependencies among metagenomic species, viruses, plasmids and units of genetic variation.</title>
        <authorList>
            <person name="Nielsen H.B."/>
            <person name="Almeida M."/>
            <person name="Juncker A.S."/>
            <person name="Rasmussen S."/>
            <person name="Li J."/>
            <person name="Sunagawa S."/>
            <person name="Plichta D."/>
            <person name="Gautier L."/>
            <person name="Le Chatelier E."/>
            <person name="Peletier E."/>
            <person name="Bonde I."/>
            <person name="Nielsen T."/>
            <person name="Manichanh C."/>
            <person name="Arumugam M."/>
            <person name="Batto J."/>
            <person name="Santos M.B.Q.D."/>
            <person name="Blom N."/>
            <person name="Borruel N."/>
            <person name="Burgdorf K.S."/>
            <person name="Boumezbeur F."/>
            <person name="Casellas F."/>
            <person name="Dore J."/>
            <person name="Guarner F."/>
            <person name="Hansen T."/>
            <person name="Hildebrand F."/>
            <person name="Kaas R.S."/>
            <person name="Kennedy S."/>
            <person name="Kristiansen K."/>
            <person name="Kultima J.R."/>
            <person name="Leonard P."/>
            <person name="Levenez F."/>
            <person name="Lund O."/>
            <person name="Moumen B."/>
            <person name="Le Paslier D."/>
            <person name="Pons N."/>
            <person name="Pedersen O."/>
            <person name="Prifti E."/>
            <person name="Qin J."/>
            <person name="Raes J."/>
            <person name="Tap J."/>
            <person name="Tims S."/>
            <person name="Ussery D.W."/>
            <person name="Yamada T."/>
            <person name="MetaHit consortium"/>
            <person name="Renault P."/>
            <person name="Sicheritz-Ponten T."/>
            <person name="Bork P."/>
            <person name="Wang J."/>
            <person name="Brunak S."/>
            <person name="Ehrlich S.D."/>
        </authorList>
    </citation>
    <scope>NUCLEOTIDE SEQUENCE [LARGE SCALE GENOMIC DNA]</scope>
</reference>
<name>R7G7T6_9FIRM</name>
<gene>
    <name evidence="1" type="ORF">BN631_01491</name>
</gene>
<evidence type="ECO:0000313" key="2">
    <source>
        <dbReference type="Proteomes" id="UP000018093"/>
    </source>
</evidence>
<evidence type="ECO:0008006" key="3">
    <source>
        <dbReference type="Google" id="ProtNLM"/>
    </source>
</evidence>
<accession>R7G7T6</accession>